<protein>
    <submittedName>
        <fullName evidence="5">Extracellular solute-binding protein family 5</fullName>
    </submittedName>
</protein>
<dbReference type="EMBL" id="FWDO01000004">
    <property type="protein sequence ID" value="SLM18420.1"/>
    <property type="molecule type" value="Genomic_DNA"/>
</dbReference>
<dbReference type="GO" id="GO:0043190">
    <property type="term" value="C:ATP-binding cassette (ABC) transporter complex"/>
    <property type="evidence" value="ECO:0007669"/>
    <property type="project" value="InterPro"/>
</dbReference>
<dbReference type="CDD" id="cd08512">
    <property type="entry name" value="PBP2_NikA_DppA_OppA_like_7"/>
    <property type="match status" value="1"/>
</dbReference>
<comment type="similarity">
    <text evidence="1">Belongs to the bacterial solute-binding protein 5 family.</text>
</comment>
<name>A0A3P3XQ71_9SPIR</name>
<proteinExistence type="inferred from homology"/>
<dbReference type="GO" id="GO:1904680">
    <property type="term" value="F:peptide transmembrane transporter activity"/>
    <property type="evidence" value="ECO:0007669"/>
    <property type="project" value="TreeGrafter"/>
</dbReference>
<feature type="domain" description="Solute-binding protein family 5" evidence="4">
    <location>
        <begin position="115"/>
        <end position="486"/>
    </location>
</feature>
<dbReference type="PANTHER" id="PTHR30290">
    <property type="entry name" value="PERIPLASMIC BINDING COMPONENT OF ABC TRANSPORTER"/>
    <property type="match status" value="1"/>
</dbReference>
<keyword evidence="2" id="KW-0813">Transport</keyword>
<dbReference type="InterPro" id="IPR000914">
    <property type="entry name" value="SBP_5_dom"/>
</dbReference>
<dbReference type="InterPro" id="IPR030678">
    <property type="entry name" value="Peptide/Ni-bd"/>
</dbReference>
<dbReference type="PIRSF" id="PIRSF002741">
    <property type="entry name" value="MppA"/>
    <property type="match status" value="1"/>
</dbReference>
<dbReference type="Gene3D" id="3.40.190.10">
    <property type="entry name" value="Periplasmic binding protein-like II"/>
    <property type="match status" value="1"/>
</dbReference>
<sequence length="585" mass="67057">MYVEGRTNENEWRKIGSCMHQEKQHSIEYSKHIKSKTFSKPHYIKKLLLLLFVFWGIVLTNSSAAPQDAKNEKIIRIAVSGTPVIDPAVGLYVSSSIALVNIYDSLVFPSASTAEMEPAIAQKWDISKDGKEYTFYLRKGVKFHNGDELKASDVVFSTKRLLRIGEGYAYIFTDIIKDVVALNDYTVKFFLKKPFGPFLNTLNRLYILNERQVKEHIKPGNYQEWGDYGRDWLITHDAGSGPFMVKELVQQNYLYAVRFEEWYGGKWDPNAPTAFKEIDTTEASTIRTMMRNKELEITDMWQSSENLNAMSKLPGVEIVMYSALANQNMYFNTKKAPTDDVNFRKALACLFDYDMIIKNIFPGSSRSFGPVPIYVAGHVNTNQYNFDLDKAKEYLSKSKYANQLDQYPVEILCNSDVADHEKVALAFQAAARKIGIKVEITKAPWISIVDRVAQISTTPNLVSININAQYNEAGSMLETRYSSKSSGTFENGEWLLDKNLDSMIEDSLSTSNKEERYKKYANIQNKIVDEICPTAWLGDTLDRVACQRDYVYWPVAEASRKGKYVSNIYGYHYFFFDMRVYPDKK</sequence>
<evidence type="ECO:0000313" key="5">
    <source>
        <dbReference type="EMBL" id="SLM18420.1"/>
    </source>
</evidence>
<dbReference type="GO" id="GO:0030288">
    <property type="term" value="C:outer membrane-bounded periplasmic space"/>
    <property type="evidence" value="ECO:0007669"/>
    <property type="project" value="UniProtKB-ARBA"/>
</dbReference>
<keyword evidence="3" id="KW-0732">Signal</keyword>
<dbReference type="AlphaFoldDB" id="A0A3P3XQ71"/>
<dbReference type="GO" id="GO:0015833">
    <property type="term" value="P:peptide transport"/>
    <property type="evidence" value="ECO:0007669"/>
    <property type="project" value="TreeGrafter"/>
</dbReference>
<organism evidence="5">
    <name type="scientific">uncultured spirochete</name>
    <dbReference type="NCBI Taxonomy" id="156406"/>
    <lineage>
        <taxon>Bacteria</taxon>
        <taxon>Pseudomonadati</taxon>
        <taxon>Spirochaetota</taxon>
        <taxon>Spirochaetia</taxon>
        <taxon>Spirochaetales</taxon>
        <taxon>environmental samples</taxon>
    </lineage>
</organism>
<dbReference type="PANTHER" id="PTHR30290:SF9">
    <property type="entry name" value="OLIGOPEPTIDE-BINDING PROTEIN APPA"/>
    <property type="match status" value="1"/>
</dbReference>
<reference evidence="5" key="1">
    <citation type="submission" date="2017-02" db="EMBL/GenBank/DDBJ databases">
        <authorList>
            <person name="Regsiter A."/>
            <person name="William W."/>
        </authorList>
    </citation>
    <scope>NUCLEOTIDE SEQUENCE</scope>
    <source>
        <strain evidence="5">BdmA 4</strain>
    </source>
</reference>
<dbReference type="PROSITE" id="PS01040">
    <property type="entry name" value="SBP_BACTERIAL_5"/>
    <property type="match status" value="1"/>
</dbReference>
<dbReference type="Pfam" id="PF00496">
    <property type="entry name" value="SBP_bac_5"/>
    <property type="match status" value="1"/>
</dbReference>
<dbReference type="Gene3D" id="3.90.76.10">
    <property type="entry name" value="Dipeptide-binding Protein, Domain 1"/>
    <property type="match status" value="1"/>
</dbReference>
<dbReference type="InterPro" id="IPR023765">
    <property type="entry name" value="SBP_5_CS"/>
</dbReference>
<dbReference type="Gene3D" id="3.10.105.10">
    <property type="entry name" value="Dipeptide-binding Protein, Domain 3"/>
    <property type="match status" value="1"/>
</dbReference>
<evidence type="ECO:0000256" key="2">
    <source>
        <dbReference type="ARBA" id="ARBA00022448"/>
    </source>
</evidence>
<accession>A0A3P3XQ71</accession>
<dbReference type="InterPro" id="IPR039424">
    <property type="entry name" value="SBP_5"/>
</dbReference>
<gene>
    <name evidence="5" type="ORF">SPIRO4BDMA_40992</name>
</gene>
<dbReference type="SUPFAM" id="SSF53850">
    <property type="entry name" value="Periplasmic binding protein-like II"/>
    <property type="match status" value="1"/>
</dbReference>
<evidence type="ECO:0000259" key="4">
    <source>
        <dbReference type="Pfam" id="PF00496"/>
    </source>
</evidence>
<evidence type="ECO:0000256" key="1">
    <source>
        <dbReference type="ARBA" id="ARBA00005695"/>
    </source>
</evidence>
<evidence type="ECO:0000256" key="3">
    <source>
        <dbReference type="ARBA" id="ARBA00022729"/>
    </source>
</evidence>